<evidence type="ECO:0000259" key="8">
    <source>
        <dbReference type="Pfam" id="PF09770"/>
    </source>
</evidence>
<dbReference type="GO" id="GO:0033962">
    <property type="term" value="P:P-body assembly"/>
    <property type="evidence" value="ECO:0007669"/>
    <property type="project" value="TreeGrafter"/>
</dbReference>
<keyword evidence="10" id="KW-1185">Reference proteome</keyword>
<dbReference type="InterPro" id="IPR019167">
    <property type="entry name" value="PAT1_dom"/>
</dbReference>
<feature type="domain" description="mRNA decay factor PAT1" evidence="8">
    <location>
        <begin position="1"/>
        <end position="863"/>
    </location>
</feature>
<evidence type="ECO:0000313" key="9">
    <source>
        <dbReference type="EMBL" id="KAF2423661.1"/>
    </source>
</evidence>
<evidence type="ECO:0000256" key="7">
    <source>
        <dbReference type="SAM" id="MobiDB-lite"/>
    </source>
</evidence>
<evidence type="ECO:0000256" key="1">
    <source>
        <dbReference type="ARBA" id="ARBA00004123"/>
    </source>
</evidence>
<dbReference type="AlphaFoldDB" id="A0A9P4NJ04"/>
<reference evidence="9" key="1">
    <citation type="journal article" date="2020" name="Stud. Mycol.">
        <title>101 Dothideomycetes genomes: a test case for predicting lifestyles and emergence of pathogens.</title>
        <authorList>
            <person name="Haridas S."/>
            <person name="Albert R."/>
            <person name="Binder M."/>
            <person name="Bloem J."/>
            <person name="Labutti K."/>
            <person name="Salamov A."/>
            <person name="Andreopoulos B."/>
            <person name="Baker S."/>
            <person name="Barry K."/>
            <person name="Bills G."/>
            <person name="Bluhm B."/>
            <person name="Cannon C."/>
            <person name="Castanera R."/>
            <person name="Culley D."/>
            <person name="Daum C."/>
            <person name="Ezra D."/>
            <person name="Gonzalez J."/>
            <person name="Henrissat B."/>
            <person name="Kuo A."/>
            <person name="Liang C."/>
            <person name="Lipzen A."/>
            <person name="Lutzoni F."/>
            <person name="Magnuson J."/>
            <person name="Mondo S."/>
            <person name="Nolan M."/>
            <person name="Ohm R."/>
            <person name="Pangilinan J."/>
            <person name="Park H.-J."/>
            <person name="Ramirez L."/>
            <person name="Alfaro M."/>
            <person name="Sun H."/>
            <person name="Tritt A."/>
            <person name="Yoshinaga Y."/>
            <person name="Zwiers L.-H."/>
            <person name="Turgeon B."/>
            <person name="Goodwin S."/>
            <person name="Spatafora J."/>
            <person name="Crous P."/>
            <person name="Grigoriev I."/>
        </authorList>
    </citation>
    <scope>NUCLEOTIDE SEQUENCE</scope>
    <source>
        <strain evidence="9">CBS 130266</strain>
    </source>
</reference>
<dbReference type="Pfam" id="PF09770">
    <property type="entry name" value="PAT1"/>
    <property type="match status" value="1"/>
</dbReference>
<evidence type="ECO:0000256" key="5">
    <source>
        <dbReference type="ARBA" id="ARBA00022884"/>
    </source>
</evidence>
<feature type="region of interest" description="Disordered" evidence="7">
    <location>
        <begin position="104"/>
        <end position="361"/>
    </location>
</feature>
<dbReference type="Proteomes" id="UP000800235">
    <property type="component" value="Unassembled WGS sequence"/>
</dbReference>
<comment type="subcellular location">
    <subcellularLocation>
        <location evidence="2">Cytoplasm</location>
        <location evidence="2">P-body</location>
    </subcellularLocation>
    <subcellularLocation>
        <location evidence="1">Nucleus</location>
    </subcellularLocation>
</comment>
<feature type="region of interest" description="Disordered" evidence="7">
    <location>
        <begin position="1"/>
        <end position="31"/>
    </location>
</feature>
<dbReference type="OrthoDB" id="74835at2759"/>
<gene>
    <name evidence="9" type="ORF">EJ08DRAFT_595727</name>
</gene>
<keyword evidence="5" id="KW-0694">RNA-binding</keyword>
<feature type="region of interest" description="Disordered" evidence="7">
    <location>
        <begin position="523"/>
        <end position="565"/>
    </location>
</feature>
<dbReference type="InterPro" id="IPR039900">
    <property type="entry name" value="Pat1-like"/>
</dbReference>
<evidence type="ECO:0000256" key="2">
    <source>
        <dbReference type="ARBA" id="ARBA00004201"/>
    </source>
</evidence>
<comment type="similarity">
    <text evidence="3">Belongs to the PAT1 family.</text>
</comment>
<proteinExistence type="inferred from homology"/>
<evidence type="ECO:0000256" key="6">
    <source>
        <dbReference type="ARBA" id="ARBA00023242"/>
    </source>
</evidence>
<feature type="compositionally biased region" description="Low complexity" evidence="7">
    <location>
        <begin position="237"/>
        <end position="257"/>
    </location>
</feature>
<feature type="compositionally biased region" description="Polar residues" evidence="7">
    <location>
        <begin position="202"/>
        <end position="217"/>
    </location>
</feature>
<feature type="compositionally biased region" description="Low complexity" evidence="7">
    <location>
        <begin position="269"/>
        <end position="298"/>
    </location>
</feature>
<keyword evidence="6" id="KW-0539">Nucleus</keyword>
<feature type="region of interest" description="Disordered" evidence="7">
    <location>
        <begin position="57"/>
        <end position="82"/>
    </location>
</feature>
<evidence type="ECO:0000256" key="4">
    <source>
        <dbReference type="ARBA" id="ARBA00022490"/>
    </source>
</evidence>
<dbReference type="PANTHER" id="PTHR21551">
    <property type="entry name" value="TOPOISOMERASE II-ASSOCIATED PROTEIN PAT1"/>
    <property type="match status" value="1"/>
</dbReference>
<organism evidence="9 10">
    <name type="scientific">Tothia fuscella</name>
    <dbReference type="NCBI Taxonomy" id="1048955"/>
    <lineage>
        <taxon>Eukaryota</taxon>
        <taxon>Fungi</taxon>
        <taxon>Dikarya</taxon>
        <taxon>Ascomycota</taxon>
        <taxon>Pezizomycotina</taxon>
        <taxon>Dothideomycetes</taxon>
        <taxon>Pleosporomycetidae</taxon>
        <taxon>Venturiales</taxon>
        <taxon>Cylindrosympodiaceae</taxon>
        <taxon>Tothia</taxon>
    </lineage>
</organism>
<name>A0A9P4NJ04_9PEZI</name>
<dbReference type="GO" id="GO:0000932">
    <property type="term" value="C:P-body"/>
    <property type="evidence" value="ECO:0007669"/>
    <property type="project" value="UniProtKB-SubCell"/>
</dbReference>
<feature type="compositionally biased region" description="Pro residues" evidence="7">
    <location>
        <begin position="190"/>
        <end position="201"/>
    </location>
</feature>
<dbReference type="GO" id="GO:0000290">
    <property type="term" value="P:deadenylation-dependent decapping of nuclear-transcribed mRNA"/>
    <property type="evidence" value="ECO:0007669"/>
    <property type="project" value="InterPro"/>
</dbReference>
<accession>A0A9P4NJ04</accession>
<dbReference type="GO" id="GO:0005634">
    <property type="term" value="C:nucleus"/>
    <property type="evidence" value="ECO:0007669"/>
    <property type="project" value="UniProtKB-SubCell"/>
</dbReference>
<evidence type="ECO:0000313" key="10">
    <source>
        <dbReference type="Proteomes" id="UP000800235"/>
    </source>
</evidence>
<feature type="compositionally biased region" description="Low complexity" evidence="7">
    <location>
        <begin position="541"/>
        <end position="557"/>
    </location>
</feature>
<protein>
    <recommendedName>
        <fullName evidence="8">mRNA decay factor PAT1 domain-containing protein</fullName>
    </recommendedName>
</protein>
<evidence type="ECO:0000256" key="3">
    <source>
        <dbReference type="ARBA" id="ARBA00009138"/>
    </source>
</evidence>
<dbReference type="GO" id="GO:0003723">
    <property type="term" value="F:RNA binding"/>
    <property type="evidence" value="ECO:0007669"/>
    <property type="project" value="UniProtKB-KW"/>
</dbReference>
<dbReference type="PANTHER" id="PTHR21551:SF0">
    <property type="entry name" value="PROTEIN ASSOCIATED WITH TOPO II RELATED-1, ISOFORM A"/>
    <property type="match status" value="1"/>
</dbReference>
<comment type="caution">
    <text evidence="9">The sequence shown here is derived from an EMBL/GenBank/DDBJ whole genome shotgun (WGS) entry which is preliminary data.</text>
</comment>
<sequence>MSFFGFDTNLPRDRGQQRNKAPGFGQPQDAFADFAGRDAAAGEALDFEETYDGLANQLDETGDDFNDDTFGAGPSVGRDFDFSGKTDVVSQAIEEERMRYAATRPAPMVNYQQSQPAKPKKTGYEPYKDNSYIPQLQADANLWGTAPKRSPGPTAHHRQPSQPKAPRKAMTLEEVEATLRAEAQQQARQPPQPPPSAPPQQLPNFSFPQGQPQQSRFAQPIPPPGQPMSYSHPPQILQRPHQQGQPHGSPQQPLQQPRQAELPGQGISQPQILQRQQRPQPAQPPQRTTPVQQAQQQRPPHESPQPRHILQNPNRLSGHGQPMAPPPHQQQQMPGMQNFPRGMPPTGPGNHQRGPSYNGPIVTNPQQILHMTEEDKAAFMLEEARRSKRNHKIYMLSKDNGLMTPQDKNFITRIQLQQLVTATGNVDSQGPEAALDEDFYYQVYAQIRGASRRDPHQPASQFAHTYLFQTGGRYGMRRNMRHGDNHMQRMEQQVQRAVEAAKAKPKNKQLIIEGSLGKISFSNAKTPKPLLNLKRPEGENRPSSAARRPSRNPNSASSERRSTLRNIENVYGTLMRMEDHERNAPSRLSDDSDTATIQMHMEWREELRNLNQKLWMDLKVLEPIIPNSPSQHPFIAILGHPKGKKAIPRVFRHLEEEQRLTVITMIVVHLDQLDVIAHALPSLDSNTPAPLAVREEVDLFAQVVMPSLFSYVNDAPLNIIVGLLGLIVNRTTIPAIVRTKVGLSILTMLISRAELLRQASSAIDPSEWDQWVSLYNSLFDGTEPSLPSIFPGTVVEADDVHVWQFLAAMGVAASPEQQQRLVIGVKERVMETVGVSRTLPRELGEQRLGHVNLFMRAIGLDVDLLG</sequence>
<dbReference type="EMBL" id="MU007079">
    <property type="protein sequence ID" value="KAF2423661.1"/>
    <property type="molecule type" value="Genomic_DNA"/>
</dbReference>
<keyword evidence="4" id="KW-0963">Cytoplasm</keyword>